<dbReference type="Gramene" id="EOY25317">
    <property type="protein sequence ID" value="EOY25317"/>
    <property type="gene ID" value="TCM_016672"/>
</dbReference>
<name>A0A061G832_THECC</name>
<organism evidence="2 3">
    <name type="scientific">Theobroma cacao</name>
    <name type="common">Cacao</name>
    <name type="synonym">Cocoa</name>
    <dbReference type="NCBI Taxonomy" id="3641"/>
    <lineage>
        <taxon>Eukaryota</taxon>
        <taxon>Viridiplantae</taxon>
        <taxon>Streptophyta</taxon>
        <taxon>Embryophyta</taxon>
        <taxon>Tracheophyta</taxon>
        <taxon>Spermatophyta</taxon>
        <taxon>Magnoliopsida</taxon>
        <taxon>eudicotyledons</taxon>
        <taxon>Gunneridae</taxon>
        <taxon>Pentapetalae</taxon>
        <taxon>rosids</taxon>
        <taxon>malvids</taxon>
        <taxon>Malvales</taxon>
        <taxon>Malvaceae</taxon>
        <taxon>Byttnerioideae</taxon>
        <taxon>Theobroma</taxon>
    </lineage>
</organism>
<keyword evidence="3" id="KW-1185">Reference proteome</keyword>
<gene>
    <name evidence="2" type="ORF">TCM_016672</name>
</gene>
<dbReference type="InParanoid" id="A0A061G832"/>
<keyword evidence="1" id="KW-0812">Transmembrane</keyword>
<sequence>MIMCHEKSIANSKRLGMAYKPLRQIKLPFQIKKSVKGQNNDKAFEEGQGCCCWLLFQLVSFSFVLLTIFMASC</sequence>
<dbReference type="EMBL" id="CM001881">
    <property type="protein sequence ID" value="EOY25317.1"/>
    <property type="molecule type" value="Genomic_DNA"/>
</dbReference>
<proteinExistence type="predicted"/>
<dbReference type="HOGENOM" id="CLU_2709826_0_0_1"/>
<reference evidence="2 3" key="1">
    <citation type="journal article" date="2013" name="Genome Biol.">
        <title>The genome sequence of the most widely cultivated cacao type and its use to identify candidate genes regulating pod color.</title>
        <authorList>
            <person name="Motamayor J.C."/>
            <person name="Mockaitis K."/>
            <person name="Schmutz J."/>
            <person name="Haiminen N."/>
            <person name="Iii D.L."/>
            <person name="Cornejo O."/>
            <person name="Findley S.D."/>
            <person name="Zheng P."/>
            <person name="Utro F."/>
            <person name="Royaert S."/>
            <person name="Saski C."/>
            <person name="Jenkins J."/>
            <person name="Podicheti R."/>
            <person name="Zhao M."/>
            <person name="Scheffler B.E."/>
            <person name="Stack J.C."/>
            <person name="Feltus F.A."/>
            <person name="Mustiga G.M."/>
            <person name="Amores F."/>
            <person name="Phillips W."/>
            <person name="Marelli J.P."/>
            <person name="May G.D."/>
            <person name="Shapiro H."/>
            <person name="Ma J."/>
            <person name="Bustamante C.D."/>
            <person name="Schnell R.J."/>
            <person name="Main D."/>
            <person name="Gilbert D."/>
            <person name="Parida L."/>
            <person name="Kuhn D.N."/>
        </authorList>
    </citation>
    <scope>NUCLEOTIDE SEQUENCE [LARGE SCALE GENOMIC DNA]</scope>
    <source>
        <strain evidence="3">cv. Matina 1-6</strain>
    </source>
</reference>
<protein>
    <submittedName>
        <fullName evidence="2">Uncharacterized protein</fullName>
    </submittedName>
</protein>
<keyword evidence="1" id="KW-1133">Transmembrane helix</keyword>
<evidence type="ECO:0000313" key="3">
    <source>
        <dbReference type="Proteomes" id="UP000026915"/>
    </source>
</evidence>
<evidence type="ECO:0000256" key="1">
    <source>
        <dbReference type="SAM" id="Phobius"/>
    </source>
</evidence>
<evidence type="ECO:0000313" key="2">
    <source>
        <dbReference type="EMBL" id="EOY25317.1"/>
    </source>
</evidence>
<keyword evidence="1" id="KW-0472">Membrane</keyword>
<accession>A0A061G832</accession>
<dbReference type="Proteomes" id="UP000026915">
    <property type="component" value="Chromosome 3"/>
</dbReference>
<dbReference type="AlphaFoldDB" id="A0A061G832"/>
<feature type="transmembrane region" description="Helical" evidence="1">
    <location>
        <begin position="50"/>
        <end position="71"/>
    </location>
</feature>